<evidence type="ECO:0000259" key="2">
    <source>
        <dbReference type="Pfam" id="PF11738"/>
    </source>
</evidence>
<dbReference type="Gene3D" id="3.90.640.20">
    <property type="entry name" value="Heat-shock cognate protein, ATPase"/>
    <property type="match status" value="1"/>
</dbReference>
<evidence type="ECO:0008006" key="6">
    <source>
        <dbReference type="Google" id="ProtNLM"/>
    </source>
</evidence>
<dbReference type="RefSeq" id="WP_091371117.1">
    <property type="nucleotide sequence ID" value="NZ_LT629740.1"/>
</dbReference>
<dbReference type="STRING" id="652787.SAMN05216490_1631"/>
<dbReference type="Pfam" id="PF13739">
    <property type="entry name" value="PdaC"/>
    <property type="match status" value="1"/>
</dbReference>
<dbReference type="OrthoDB" id="594879at2"/>
<keyword evidence="5" id="KW-1185">Reference proteome</keyword>
<dbReference type="EMBL" id="LT629740">
    <property type="protein sequence ID" value="SDS69642.1"/>
    <property type="molecule type" value="Genomic_DNA"/>
</dbReference>
<keyword evidence="1" id="KW-0732">Signal</keyword>
<dbReference type="InterPro" id="IPR021729">
    <property type="entry name" value="DUF3298"/>
</dbReference>
<dbReference type="AlphaFoldDB" id="A0A1H1UAY1"/>
<gene>
    <name evidence="4" type="ORF">SAMN05216490_1631</name>
</gene>
<dbReference type="Pfam" id="PF11738">
    <property type="entry name" value="DUF3298"/>
    <property type="match status" value="1"/>
</dbReference>
<sequence length="279" mass="31372">MQKASIKLIAFLVLILVSFAQQKAEAAIVVAGKRNITPNAAAKVKDTIAYINKGMHGETSNCKNPNGCGFITVNYPDFKGNEPLNNAIKRKIIDYLSPYCERKLDLKNFDKSLKKIAQSYNNKSDTSTVDQLPATYELNVDVIVQDSSLIMLDFSQDDSGGAHPNHNDEYLNWNIKADKTISLDDLLVNDYESPLTNIAEQIFRKDENLGKDQSLADYNFENNTFALNNNFQITPKGISFFYNSYEIKSYAEGTTDLLIPYAAIKKLLRPNTVINQYNK</sequence>
<evidence type="ECO:0000313" key="4">
    <source>
        <dbReference type="EMBL" id="SDS69642.1"/>
    </source>
</evidence>
<feature type="signal peptide" evidence="1">
    <location>
        <begin position="1"/>
        <end position="26"/>
    </location>
</feature>
<evidence type="ECO:0000256" key="1">
    <source>
        <dbReference type="SAM" id="SignalP"/>
    </source>
</evidence>
<protein>
    <recommendedName>
        <fullName evidence="6">DUF3298 domain-containing protein</fullName>
    </recommendedName>
</protein>
<dbReference type="Proteomes" id="UP000199679">
    <property type="component" value="Chromosome I"/>
</dbReference>
<evidence type="ECO:0000313" key="5">
    <source>
        <dbReference type="Proteomes" id="UP000199679"/>
    </source>
</evidence>
<dbReference type="Gene3D" id="3.30.565.40">
    <property type="entry name" value="Fervidobacterium nodosum Rt17-B1 like"/>
    <property type="match status" value="1"/>
</dbReference>
<feature type="domain" description="Deacetylase PdaC" evidence="3">
    <location>
        <begin position="70"/>
        <end position="165"/>
    </location>
</feature>
<accession>A0A1H1UAY1</accession>
<proteinExistence type="predicted"/>
<dbReference type="InterPro" id="IPR037126">
    <property type="entry name" value="PdaC/RsiV-like_sf"/>
</dbReference>
<feature type="domain" description="DUF3298" evidence="2">
    <location>
        <begin position="184"/>
        <end position="261"/>
    </location>
</feature>
<evidence type="ECO:0000259" key="3">
    <source>
        <dbReference type="Pfam" id="PF13739"/>
    </source>
</evidence>
<feature type="chain" id="PRO_5009261956" description="DUF3298 domain-containing protein" evidence="1">
    <location>
        <begin position="27"/>
        <end position="279"/>
    </location>
</feature>
<name>A0A1H1UAY1_MUCMA</name>
<organism evidence="4 5">
    <name type="scientific">Mucilaginibacter mallensis</name>
    <dbReference type="NCBI Taxonomy" id="652787"/>
    <lineage>
        <taxon>Bacteria</taxon>
        <taxon>Pseudomonadati</taxon>
        <taxon>Bacteroidota</taxon>
        <taxon>Sphingobacteriia</taxon>
        <taxon>Sphingobacteriales</taxon>
        <taxon>Sphingobacteriaceae</taxon>
        <taxon>Mucilaginibacter</taxon>
    </lineage>
</organism>
<reference evidence="4 5" key="1">
    <citation type="submission" date="2016-10" db="EMBL/GenBank/DDBJ databases">
        <authorList>
            <person name="de Groot N.N."/>
        </authorList>
    </citation>
    <scope>NUCLEOTIDE SEQUENCE [LARGE SCALE GENOMIC DNA]</scope>
    <source>
        <strain evidence="4 5">MP1X4</strain>
    </source>
</reference>
<dbReference type="InterPro" id="IPR025303">
    <property type="entry name" value="PdaC"/>
</dbReference>